<feature type="domain" description="Transcription initiation factor TFIID subunit 2 Ig-like" evidence="9">
    <location>
        <begin position="589"/>
        <end position="731"/>
    </location>
</feature>
<feature type="compositionally biased region" description="Basic and acidic residues" evidence="7">
    <location>
        <begin position="1390"/>
        <end position="1405"/>
    </location>
</feature>
<feature type="compositionally biased region" description="Basic and acidic residues" evidence="7">
    <location>
        <begin position="1419"/>
        <end position="1452"/>
    </location>
</feature>
<feature type="compositionally biased region" description="Polar residues" evidence="7">
    <location>
        <begin position="1162"/>
        <end position="1171"/>
    </location>
</feature>
<dbReference type="InterPro" id="IPR014782">
    <property type="entry name" value="Peptidase_M1_dom"/>
</dbReference>
<feature type="compositionally biased region" description="Basic and acidic residues" evidence="7">
    <location>
        <begin position="1214"/>
        <end position="1227"/>
    </location>
</feature>
<dbReference type="InterPro" id="IPR027268">
    <property type="entry name" value="Peptidase_M4/M1_CTD_sf"/>
</dbReference>
<accession>A0ABD1ZI82</accession>
<evidence type="ECO:0000256" key="4">
    <source>
        <dbReference type="ARBA" id="ARBA00023015"/>
    </source>
</evidence>
<dbReference type="GO" id="GO:0006366">
    <property type="term" value="P:transcription by RNA polymerase II"/>
    <property type="evidence" value="ECO:0007669"/>
    <property type="project" value="UniProtKB-ARBA"/>
</dbReference>
<keyword evidence="5" id="KW-0804">Transcription</keyword>
<organism evidence="11 12">
    <name type="scientific">Riccia fluitans</name>
    <dbReference type="NCBI Taxonomy" id="41844"/>
    <lineage>
        <taxon>Eukaryota</taxon>
        <taxon>Viridiplantae</taxon>
        <taxon>Streptophyta</taxon>
        <taxon>Embryophyta</taxon>
        <taxon>Marchantiophyta</taxon>
        <taxon>Marchantiopsida</taxon>
        <taxon>Marchantiidae</taxon>
        <taxon>Marchantiales</taxon>
        <taxon>Ricciaceae</taxon>
        <taxon>Riccia</taxon>
    </lineage>
</organism>
<dbReference type="Pfam" id="PF25577">
    <property type="entry name" value="TPR_TAF2_C"/>
    <property type="match status" value="1"/>
</dbReference>
<feature type="compositionally biased region" description="Basic and acidic residues" evidence="7">
    <location>
        <begin position="1355"/>
        <end position="1367"/>
    </location>
</feature>
<feature type="compositionally biased region" description="Basic and acidic residues" evidence="7">
    <location>
        <begin position="23"/>
        <end position="47"/>
    </location>
</feature>
<dbReference type="Pfam" id="PF01433">
    <property type="entry name" value="Peptidase_M1"/>
    <property type="match status" value="1"/>
</dbReference>
<feature type="region of interest" description="Disordered" evidence="7">
    <location>
        <begin position="1128"/>
        <end position="1472"/>
    </location>
</feature>
<dbReference type="InterPro" id="IPR057991">
    <property type="entry name" value="TPR_TAF2_C"/>
</dbReference>
<dbReference type="SUPFAM" id="SSF48371">
    <property type="entry name" value="ARM repeat"/>
    <property type="match status" value="1"/>
</dbReference>
<dbReference type="EMBL" id="JBHFFA010000001">
    <property type="protein sequence ID" value="KAL2651150.1"/>
    <property type="molecule type" value="Genomic_DNA"/>
</dbReference>
<evidence type="ECO:0000256" key="2">
    <source>
        <dbReference type="ARBA" id="ARBA00010937"/>
    </source>
</evidence>
<feature type="domain" description="Peptidase M1 membrane alanine aminopeptidase" evidence="8">
    <location>
        <begin position="374"/>
        <end position="547"/>
    </location>
</feature>
<evidence type="ECO:0000259" key="8">
    <source>
        <dbReference type="Pfam" id="PF01433"/>
    </source>
</evidence>
<dbReference type="Proteomes" id="UP001605036">
    <property type="component" value="Unassembled WGS sequence"/>
</dbReference>
<dbReference type="InterPro" id="IPR057345">
    <property type="entry name" value="Ig-like_TAF2"/>
</dbReference>
<dbReference type="Gene3D" id="1.10.390.10">
    <property type="entry name" value="Neutral Protease Domain 2"/>
    <property type="match status" value="1"/>
</dbReference>
<dbReference type="PANTHER" id="PTHR15137">
    <property type="entry name" value="TRANSCRIPTION INITIATION FACTOR TFIID"/>
    <property type="match status" value="1"/>
</dbReference>
<proteinExistence type="inferred from homology"/>
<dbReference type="CDD" id="cd09839">
    <property type="entry name" value="M1_like_TAF2"/>
    <property type="match status" value="1"/>
</dbReference>
<evidence type="ECO:0000256" key="5">
    <source>
        <dbReference type="ARBA" id="ARBA00023163"/>
    </source>
</evidence>
<protein>
    <recommendedName>
        <fullName evidence="3">Transcription initiation factor TFIID subunit 2</fullName>
    </recommendedName>
</protein>
<name>A0ABD1ZI82_9MARC</name>
<dbReference type="GO" id="GO:0005634">
    <property type="term" value="C:nucleus"/>
    <property type="evidence" value="ECO:0007669"/>
    <property type="project" value="UniProtKB-SubCell"/>
</dbReference>
<feature type="compositionally biased region" description="Polar residues" evidence="7">
    <location>
        <begin position="1186"/>
        <end position="1196"/>
    </location>
</feature>
<feature type="compositionally biased region" description="Polar residues" evidence="7">
    <location>
        <begin position="1326"/>
        <end position="1343"/>
    </location>
</feature>
<keyword evidence="4" id="KW-0805">Transcription regulation</keyword>
<evidence type="ECO:0000256" key="1">
    <source>
        <dbReference type="ARBA" id="ARBA00004123"/>
    </source>
</evidence>
<dbReference type="InterPro" id="IPR016024">
    <property type="entry name" value="ARM-type_fold"/>
</dbReference>
<comment type="caution">
    <text evidence="11">The sequence shown here is derived from an EMBL/GenBank/DDBJ whole genome shotgun (WGS) entry which is preliminary data.</text>
</comment>
<feature type="compositionally biased region" description="Basic residues" evidence="7">
    <location>
        <begin position="1368"/>
        <end position="1389"/>
    </location>
</feature>
<evidence type="ECO:0000256" key="3">
    <source>
        <dbReference type="ARBA" id="ARBA00017363"/>
    </source>
</evidence>
<keyword evidence="6" id="KW-0539">Nucleus</keyword>
<evidence type="ECO:0000256" key="7">
    <source>
        <dbReference type="SAM" id="MobiDB-lite"/>
    </source>
</evidence>
<evidence type="ECO:0000259" key="9">
    <source>
        <dbReference type="Pfam" id="PF25316"/>
    </source>
</evidence>
<reference evidence="11 12" key="1">
    <citation type="submission" date="2024-09" db="EMBL/GenBank/DDBJ databases">
        <title>Chromosome-scale assembly of Riccia fluitans.</title>
        <authorList>
            <person name="Paukszto L."/>
            <person name="Sawicki J."/>
            <person name="Karawczyk K."/>
            <person name="Piernik-Szablinska J."/>
            <person name="Szczecinska M."/>
            <person name="Mazdziarz M."/>
        </authorList>
    </citation>
    <scope>NUCLEOTIDE SEQUENCE [LARGE SCALE GENOMIC DNA]</scope>
    <source>
        <strain evidence="11">Rf_01</strain>
        <tissue evidence="11">Aerial parts of the thallus</tissue>
    </source>
</reference>
<gene>
    <name evidence="11" type="ORF">R1flu_019278</name>
</gene>
<feature type="region of interest" description="Disordered" evidence="7">
    <location>
        <begin position="186"/>
        <end position="218"/>
    </location>
</feature>
<dbReference type="Pfam" id="PF25316">
    <property type="entry name" value="TAF2_3rd"/>
    <property type="match status" value="1"/>
</dbReference>
<evidence type="ECO:0000313" key="12">
    <source>
        <dbReference type="Proteomes" id="UP001605036"/>
    </source>
</evidence>
<comment type="similarity">
    <text evidence="2">Belongs to the TAF2 family.</text>
</comment>
<evidence type="ECO:0000256" key="6">
    <source>
        <dbReference type="ARBA" id="ARBA00023242"/>
    </source>
</evidence>
<dbReference type="InterPro" id="IPR042097">
    <property type="entry name" value="Aminopeptidase_N-like_N_sf"/>
</dbReference>
<dbReference type="SUPFAM" id="SSF55486">
    <property type="entry name" value="Metalloproteases ('zincins'), catalytic domain"/>
    <property type="match status" value="1"/>
</dbReference>
<feature type="compositionally biased region" description="Polar residues" evidence="7">
    <location>
        <begin position="186"/>
        <end position="202"/>
    </location>
</feature>
<evidence type="ECO:0000259" key="10">
    <source>
        <dbReference type="Pfam" id="PF25577"/>
    </source>
</evidence>
<evidence type="ECO:0000313" key="11">
    <source>
        <dbReference type="EMBL" id="KAL2651150.1"/>
    </source>
</evidence>
<dbReference type="Gene3D" id="2.60.40.1730">
    <property type="entry name" value="tricorn interacting facor f3 domain"/>
    <property type="match status" value="1"/>
</dbReference>
<keyword evidence="12" id="KW-1185">Reference proteome</keyword>
<feature type="region of interest" description="Disordered" evidence="7">
    <location>
        <begin position="1"/>
        <end position="52"/>
    </location>
</feature>
<feature type="compositionally biased region" description="Low complexity" evidence="7">
    <location>
        <begin position="1308"/>
        <end position="1318"/>
    </location>
</feature>
<dbReference type="InterPro" id="IPR037813">
    <property type="entry name" value="TAF2"/>
</dbReference>
<dbReference type="SUPFAM" id="SSF63737">
    <property type="entry name" value="Leukotriene A4 hydrolase N-terminal domain"/>
    <property type="match status" value="1"/>
</dbReference>
<comment type="subcellular location">
    <subcellularLocation>
        <location evidence="1">Nucleus</location>
    </subcellularLocation>
</comment>
<dbReference type="PANTHER" id="PTHR15137:SF9">
    <property type="entry name" value="TRANSCRIPTION INITIATION FACTOR TFIID SUBUNIT 2"/>
    <property type="match status" value="1"/>
</dbReference>
<feature type="domain" description="Transcription initiation factor TFIID subunit 2 TPR repeats" evidence="10">
    <location>
        <begin position="733"/>
        <end position="1064"/>
    </location>
</feature>
<sequence length="1487" mass="164554">MGKVRSSGKAGKGNGSGNVRAAGQKEIESSARERIREWSKKEPESHFQGRGSISDLTSVIPRKRNCRQRGSVEDKWVETAAGAELSQKLCVAVDIAKQRIYGYTELTVLAPKSGVIGLHARGLHIDKVLVDGNPANFELKQVPCEKELSNGTNSPSSPVEAADVGYSKYVATLEEEMVPELVIPISDTSGNSQDASQVQSPLEQAVSESKENGSGAIPEIKPEAQNLSTAAPVNERLKVVHVQYSVEKPVAGAYFHRNMFHTNSQIRRARCWFPCVDSTSERCSYSLEFTVPSEYIAVSSGKLLHQVYRDEGSFLKTYAYDLSIPTTASYISLVVAPLVVLPDRSNPTISHMCMPGDSTKLQCTVNFFHLLSSTYEEYLGAPFPFGCYKQVFIDSESASSSVCIGASMVTISSHLLVDDRIIDQAFSTQVKLAHSLAQQWFGVFITPETPADGWLLEGLAGFLSDQFIKRYMGNNESRYRRYKANEAVCMVDVDGAPVLSWPSSSGVEKLGALGQIRTWKATAVVQMLEKQMGPEPFKKILQRIILRAQDPVRHMRTLSTKEFRHFANKLGNLERPFLKEFFPRWVESSGCPRLRMGFAYSKRRNMVELAVQRESTAGRDLATADNVNKPAVPDPGWPGMMSIRVHELDGMYDHPSLPMAGDTYQLLEIQCHSKLAGRRIAKPKKGSRADAADDNVDAAVTDMRISMESPLLWLRADPQMEYIAEIQLHQPEQMWINQLEKDRDIVGQLQAIAAMCALPRPTFAIVTALNNCLVDSKVYCRVRIEAASAIASTATEATSWTGLSHLVKFYKSRRCDPDIGLPRSNDFHDLAEYLVLEAIPGAVASVRGSDGKSPVEATDFLLHILKHNDNSGNQYSDVFWLSSVIEAIGNLEFGQQNLLSFAKFLKQIDRFLQYDRLMPSYNGILTISCIHTLTRLAVKFSDVLPVEGLELLLQPFGDALTNTRQVRVTAFQALLELEARFRGLDAAINLALRLVKRDPSLTVQCKIMEHVISICLMKNQLNSTMSSTTLAALVGQLHTSESFPNVLLRHHIFSVLQILAGRPASLFRRQDALATQKEGPTVEKVPEELAQPKEVKPKIAPPLKITVQPPRAEPLRIRVVPVRPSLLPKEEAPTASASSGGRESGKLGPKVGKVKLRLKPASSDTGGSQMEASVGSHEKAAVKDFTASQSPMSVHTSVKLEKSVAESPATSYQGRREDVDAASRVKQEVISPQGVEEGEICPIEEDVRSVKEDTAPYETEDQSPAVHRMQEGSSMGSDGDANGFRDLGGNDAGESSSPLHKDFRSGTSGSVKSSQNGSSRKHVPMQHTTDSQPEPSGGTSTASDMRPVGLAGLEPIKDSTDGKEKKEKRDRKEKKDKDRKHKKDKKKHRDKDVESENQDKKRSKEDDIEYQERKRKRKEEKEQRKREKEERKIQKLDLNRTKPARAEEKPVQLEKPASILISKPEGDSSQKLRLKIKKIQTVSQDGG</sequence>
<feature type="compositionally biased region" description="Basic and acidic residues" evidence="7">
    <location>
        <begin position="1245"/>
        <end position="1254"/>
    </location>
</feature>